<dbReference type="InterPro" id="IPR027417">
    <property type="entry name" value="P-loop_NTPase"/>
</dbReference>
<feature type="domain" description="Helicase C-terminal" evidence="4">
    <location>
        <begin position="1366"/>
        <end position="1539"/>
    </location>
</feature>
<dbReference type="SUPFAM" id="SSF52540">
    <property type="entry name" value="P-loop containing nucleoside triphosphate hydrolases"/>
    <property type="match status" value="2"/>
</dbReference>
<evidence type="ECO:0000259" key="4">
    <source>
        <dbReference type="PROSITE" id="PS51194"/>
    </source>
</evidence>
<name>A0A0A2MQH2_9FLAO</name>
<dbReference type="InterPro" id="IPR014001">
    <property type="entry name" value="Helicase_ATP-bd"/>
</dbReference>
<dbReference type="InterPro" id="IPR052933">
    <property type="entry name" value="DNA_Protect_Modify"/>
</dbReference>
<dbReference type="Pfam" id="PF00271">
    <property type="entry name" value="Helicase_C"/>
    <property type="match status" value="1"/>
</dbReference>
<evidence type="ECO:0000256" key="1">
    <source>
        <dbReference type="SAM" id="Coils"/>
    </source>
</evidence>
<comment type="caution">
    <text evidence="5">The sequence shown here is derived from an EMBL/GenBank/DDBJ whole genome shotgun (WGS) entry which is preliminary data.</text>
</comment>
<dbReference type="Proteomes" id="UP000030111">
    <property type="component" value="Unassembled WGS sequence"/>
</dbReference>
<dbReference type="SMART" id="SM00487">
    <property type="entry name" value="DEXDc"/>
    <property type="match status" value="1"/>
</dbReference>
<dbReference type="STRING" id="1121898.GCA_000422725_00285"/>
<dbReference type="PANTHER" id="PTHR41313">
    <property type="entry name" value="ADENINE-SPECIFIC METHYLTRANSFERASE"/>
    <property type="match status" value="1"/>
</dbReference>
<keyword evidence="1" id="KW-0175">Coiled coil</keyword>
<feature type="region of interest" description="Disordered" evidence="2">
    <location>
        <begin position="1818"/>
        <end position="1849"/>
    </location>
</feature>
<evidence type="ECO:0000313" key="5">
    <source>
        <dbReference type="EMBL" id="KGO93668.1"/>
    </source>
</evidence>
<accession>A0A0A2MQH2</accession>
<dbReference type="Gene3D" id="3.40.50.300">
    <property type="entry name" value="P-loop containing nucleotide triphosphate hydrolases"/>
    <property type="match status" value="2"/>
</dbReference>
<dbReference type="PROSITE" id="PS51194">
    <property type="entry name" value="HELICASE_CTER"/>
    <property type="match status" value="1"/>
</dbReference>
<dbReference type="EMBL" id="JRLY01000004">
    <property type="protein sequence ID" value="KGO93668.1"/>
    <property type="molecule type" value="Genomic_DNA"/>
</dbReference>
<evidence type="ECO:0000259" key="3">
    <source>
        <dbReference type="PROSITE" id="PS51192"/>
    </source>
</evidence>
<dbReference type="SMART" id="SM00490">
    <property type="entry name" value="HELICc"/>
    <property type="match status" value="1"/>
</dbReference>
<dbReference type="SUPFAM" id="SSF53335">
    <property type="entry name" value="S-adenosyl-L-methionine-dependent methyltransferases"/>
    <property type="match status" value="1"/>
</dbReference>
<proteinExistence type="predicted"/>
<dbReference type="eggNOG" id="COG4646">
    <property type="taxonomic scope" value="Bacteria"/>
</dbReference>
<sequence length="1849" mass="209737">MAYNISKKLEGNVRAIRVAMDFQKGQPLSSEDLATLQGYAGFGGIKAILYPYGSEEGWQANGATREDLKLYRDIMALHDLLKENHTEPEYKEIVASLRNSVLTAFYTPEVIPRTIYNVLKERGIAPKRLYEPSAGSGVFINGALQAFTGLEQVTAVEKDRLTGLILSALNSTISVQSDTHISGLEQAPVIDNGTYDLVVSNIPFGNFPVFDASFPSKDLSGRIHNYFFAKGLDKLADGGLMAYITTDAFLNSPSNQGAREYLFKHADLISVAVMPDNLMKDTGNTEAPSHLLIVQKNNSKEKLSWEEDFLNEVREKENEFGRYPYNYLLSINDHDVVIGNSRKPGTNQYGRATEVIWQDGDINQIGESLHASLAHQFRNRFNMELFKKAQAPTVLQSAPLHQKLTYLPLPENKARGSAVQLGLFDLAPAENSNRASAYLNSNDEGIIRKESVRLIGTVRNTENPGHENIVLLTAKQLKGERYLYRLHSNLGEVNNLSVNWMNASVLAYEINAINTMLNSFGQTFRFEGDQTLESLFRFHEKEIGPFTELLPFYRQGTLVVHMGRAGKLDNPDPEFKQAAFHPLSGQGTLNFYKSYIALRDNYLQLSAREIEGNEISSGEREALNGQYDRFVSSYGTLNSPANRRRITEDTAFGISLLASLERKEGERYVKSDILSHSVQKSKERFVTDDPIEALAHSLNDTGGVNLDFIKVALGTDEIEAIKRLGDSIYLNSGSGSWETADQYLSGNVVEKLHLARAHLEREPENIQYKRSVTALEHIQPERIPFEMLDFNLGERWIPTDYYRQYATELFEKETDISYFPSLDTFKVATAHNIKIDREYAVTPQNGRITYGYTILEHALENTTPFFTYEVSVGGGKTVRVPDNDAIQLAHQKIEQIRNGFVDWLKELPDTDKKYIENLYNDTFNCYVLREYDGSHLTFPGLDKKALEIDDLYSSQKNAAWRIVQNRGALVDHEVGLGKTLTMIVAAQEMKRLKTVHKPMIIALKANVDQIAETYRKAYPAAKILAPGQNDFTPAQRTRLLHEIKNNNWDCIILTHDQFGKIPQSPEIQKQIFQEELDNTERDLDSLRELGGDISKKMLKGLEVRKNNLEGSLKGILRDIEEKKDTGINFKEMGIDHLFVDESHKFKNLTFTTRHNRVAGLGTTEGSQKALNMLFAVRTLQEKFDSDLCVTFLSGTPISNSLTEMYLLFKYLRPREMERQHIENFDGWAAVFAKKTTDFEFSVTNEIVAKERFRHFIKVPELAMFYNEITDYKTAKHINLDKPELQETLVNIAPSDEQREFIKNLMAFAKTGNAELIGRAKLTPKEDLGRMLIATNYAKKMAADLRLVDEDKYSDHPHNKVNTAARNIASIYETSTPHKGTQIVFSDIGTPKPNSFNMYDALKDKLVSDFNIPPNQVTYIHDWTDRRKPELFRKMNKGEIRILIGSTEKAGTGLNVQERVVAMHHLDIPWRPSDLGQRNGRGGRQGNKLAKEQYDNKVQNFIYATEQSLDNYKFNLLKNKETFIAQMKNCELNVRTIDEGSIDEKSGMNFSEYIAILSGDTSLLEKSKLEKKVAVMESLKTVHFREASRTRIGLEKMQNERFSTAATLEKLTDDASHYISRLQYTPDGVKANPVTLSGLVSSDPEAIGKHIISLYEGWKPPEGQAEQKIGSIYGFDLFIQRKYEAYEEKGSYEYRYSNSFYAQRQTDGIKYTYNDGLPNIDNPKLAARHFVNAIDRVDGLKEKYDSKLKELVTEIPKLEKLLQKSFAQESELQQMKNELAGLEREITIKIQESQLKQQQEHFGNAGDDATIEISHTVVTEQEAAARGPTVQESEPVTKTEPERIRSRMRL</sequence>
<gene>
    <name evidence="5" type="ORF">Q766_06825</name>
</gene>
<dbReference type="eggNOG" id="COG0553">
    <property type="taxonomic scope" value="Bacteria"/>
</dbReference>
<evidence type="ECO:0000313" key="6">
    <source>
        <dbReference type="Proteomes" id="UP000030111"/>
    </source>
</evidence>
<evidence type="ECO:0000256" key="2">
    <source>
        <dbReference type="SAM" id="MobiDB-lite"/>
    </source>
</evidence>
<organism evidence="5 6">
    <name type="scientific">Flavobacterium subsaxonicum WB 4.1-42 = DSM 21790</name>
    <dbReference type="NCBI Taxonomy" id="1121898"/>
    <lineage>
        <taxon>Bacteria</taxon>
        <taxon>Pseudomonadati</taxon>
        <taxon>Bacteroidota</taxon>
        <taxon>Flavobacteriia</taxon>
        <taxon>Flavobacteriales</taxon>
        <taxon>Flavobacteriaceae</taxon>
        <taxon>Flavobacterium</taxon>
    </lineage>
</organism>
<reference evidence="5 6" key="1">
    <citation type="submission" date="2013-09" db="EMBL/GenBank/DDBJ databases">
        <authorList>
            <person name="Zeng Z."/>
            <person name="Chen C."/>
        </authorList>
    </citation>
    <scope>NUCLEOTIDE SEQUENCE [LARGE SCALE GENOMIC DNA]</scope>
    <source>
        <strain evidence="5 6">WB 4.1-42</strain>
    </source>
</reference>
<dbReference type="GO" id="GO:0032259">
    <property type="term" value="P:methylation"/>
    <property type="evidence" value="ECO:0007669"/>
    <property type="project" value="UniProtKB-KW"/>
</dbReference>
<dbReference type="InterPro" id="IPR001650">
    <property type="entry name" value="Helicase_C-like"/>
</dbReference>
<feature type="domain" description="Helicase ATP-binding" evidence="3">
    <location>
        <begin position="959"/>
        <end position="1214"/>
    </location>
</feature>
<dbReference type="GO" id="GO:0008168">
    <property type="term" value="F:methyltransferase activity"/>
    <property type="evidence" value="ECO:0007669"/>
    <property type="project" value="UniProtKB-KW"/>
</dbReference>
<dbReference type="eggNOG" id="COG0827">
    <property type="taxonomic scope" value="Bacteria"/>
</dbReference>
<dbReference type="PANTHER" id="PTHR41313:SF1">
    <property type="entry name" value="DNA METHYLASE ADENINE-SPECIFIC DOMAIN-CONTAINING PROTEIN"/>
    <property type="match status" value="1"/>
</dbReference>
<dbReference type="Gene3D" id="3.40.50.150">
    <property type="entry name" value="Vaccinia Virus protein VP39"/>
    <property type="match status" value="1"/>
</dbReference>
<feature type="compositionally biased region" description="Basic and acidic residues" evidence="2">
    <location>
        <begin position="1834"/>
        <end position="1849"/>
    </location>
</feature>
<dbReference type="PROSITE" id="PS51192">
    <property type="entry name" value="HELICASE_ATP_BIND_1"/>
    <property type="match status" value="1"/>
</dbReference>
<keyword evidence="5" id="KW-0808">Transferase</keyword>
<protein>
    <submittedName>
        <fullName evidence="5">DNA methylase</fullName>
    </submittedName>
</protein>
<dbReference type="RefSeq" id="WP_026991754.1">
    <property type="nucleotide sequence ID" value="NZ_JRLY01000004.1"/>
</dbReference>
<keyword evidence="6" id="KW-1185">Reference proteome</keyword>
<feature type="coiled-coil region" evidence="1">
    <location>
        <begin position="1740"/>
        <end position="1791"/>
    </location>
</feature>
<dbReference type="PRINTS" id="PR00507">
    <property type="entry name" value="N12N6MTFRASE"/>
</dbReference>
<dbReference type="InterPro" id="IPR029063">
    <property type="entry name" value="SAM-dependent_MTases_sf"/>
</dbReference>
<keyword evidence="5" id="KW-0489">Methyltransferase</keyword>